<feature type="domain" description="Ig-like" evidence="7">
    <location>
        <begin position="241"/>
        <end position="335"/>
    </location>
</feature>
<feature type="transmembrane region" description="Helical" evidence="6">
    <location>
        <begin position="642"/>
        <end position="664"/>
    </location>
</feature>
<dbReference type="InterPro" id="IPR036179">
    <property type="entry name" value="Ig-like_dom_sf"/>
</dbReference>
<dbReference type="InterPro" id="IPR013106">
    <property type="entry name" value="Ig_V-set"/>
</dbReference>
<keyword evidence="4 6" id="KW-0472">Membrane</keyword>
<name>A0ABM1TLD6_LIMPO</name>
<feature type="domain" description="Fibronectin type-III" evidence="8">
    <location>
        <begin position="533"/>
        <end position="626"/>
    </location>
</feature>
<dbReference type="PROSITE" id="PS50835">
    <property type="entry name" value="IG_LIKE"/>
    <property type="match status" value="5"/>
</dbReference>
<dbReference type="InterPro" id="IPR013162">
    <property type="entry name" value="CD80_C2-set"/>
</dbReference>
<dbReference type="SMART" id="SM00408">
    <property type="entry name" value="IGc2"/>
    <property type="match status" value="4"/>
</dbReference>
<proteinExistence type="predicted"/>
<dbReference type="Pfam" id="PF13927">
    <property type="entry name" value="Ig_3"/>
    <property type="match status" value="2"/>
</dbReference>
<dbReference type="InterPro" id="IPR013783">
    <property type="entry name" value="Ig-like_fold"/>
</dbReference>
<evidence type="ECO:0000256" key="2">
    <source>
        <dbReference type="ARBA" id="ARBA00022692"/>
    </source>
</evidence>
<evidence type="ECO:0000256" key="4">
    <source>
        <dbReference type="ARBA" id="ARBA00023136"/>
    </source>
</evidence>
<dbReference type="SUPFAM" id="SSF49265">
    <property type="entry name" value="Fibronectin type III"/>
    <property type="match status" value="1"/>
</dbReference>
<dbReference type="Gene3D" id="2.60.40.10">
    <property type="entry name" value="Immunoglobulins"/>
    <property type="match status" value="5"/>
</dbReference>
<dbReference type="Proteomes" id="UP000694941">
    <property type="component" value="Unplaced"/>
</dbReference>
<keyword evidence="2 6" id="KW-0812">Transmembrane</keyword>
<keyword evidence="9" id="KW-1185">Reference proteome</keyword>
<dbReference type="InterPro" id="IPR007110">
    <property type="entry name" value="Ig-like_dom"/>
</dbReference>
<evidence type="ECO:0000256" key="3">
    <source>
        <dbReference type="ARBA" id="ARBA00022989"/>
    </source>
</evidence>
<accession>A0ABM1TLD6</accession>
<dbReference type="PANTHER" id="PTHR23278">
    <property type="entry name" value="SIDESTEP PROTEIN"/>
    <property type="match status" value="1"/>
</dbReference>
<comment type="subcellular location">
    <subcellularLocation>
        <location evidence="1">Membrane</location>
        <topology evidence="1">Single-pass membrane protein</topology>
    </subcellularLocation>
</comment>
<organism evidence="9 10">
    <name type="scientific">Limulus polyphemus</name>
    <name type="common">Atlantic horseshoe crab</name>
    <dbReference type="NCBI Taxonomy" id="6850"/>
    <lineage>
        <taxon>Eukaryota</taxon>
        <taxon>Metazoa</taxon>
        <taxon>Ecdysozoa</taxon>
        <taxon>Arthropoda</taxon>
        <taxon>Chelicerata</taxon>
        <taxon>Merostomata</taxon>
        <taxon>Xiphosura</taxon>
        <taxon>Limulidae</taxon>
        <taxon>Limulus</taxon>
    </lineage>
</organism>
<dbReference type="InterPro" id="IPR003598">
    <property type="entry name" value="Ig_sub2"/>
</dbReference>
<dbReference type="InterPro" id="IPR003961">
    <property type="entry name" value="FN3_dom"/>
</dbReference>
<feature type="domain" description="Ig-like" evidence="7">
    <location>
        <begin position="139"/>
        <end position="234"/>
    </location>
</feature>
<keyword evidence="3 6" id="KW-1133">Transmembrane helix</keyword>
<dbReference type="Pfam" id="PF08205">
    <property type="entry name" value="C2-set_2"/>
    <property type="match status" value="1"/>
</dbReference>
<dbReference type="SMART" id="SM00060">
    <property type="entry name" value="FN3"/>
    <property type="match status" value="1"/>
</dbReference>
<evidence type="ECO:0000313" key="9">
    <source>
        <dbReference type="Proteomes" id="UP000694941"/>
    </source>
</evidence>
<feature type="domain" description="Ig-like" evidence="7">
    <location>
        <begin position="34"/>
        <end position="125"/>
    </location>
</feature>
<feature type="domain" description="Ig-like" evidence="7">
    <location>
        <begin position="340"/>
        <end position="431"/>
    </location>
</feature>
<dbReference type="Pfam" id="PF07686">
    <property type="entry name" value="V-set"/>
    <property type="match status" value="1"/>
</dbReference>
<dbReference type="SUPFAM" id="SSF48726">
    <property type="entry name" value="Immunoglobulin"/>
    <property type="match status" value="5"/>
</dbReference>
<evidence type="ECO:0000313" key="10">
    <source>
        <dbReference type="RefSeq" id="XP_022256692.1"/>
    </source>
</evidence>
<dbReference type="InterPro" id="IPR003599">
    <property type="entry name" value="Ig_sub"/>
</dbReference>
<protein>
    <submittedName>
        <fullName evidence="10">Synaptogenesis protein syg-2-like</fullName>
    </submittedName>
</protein>
<dbReference type="CDD" id="cd00063">
    <property type="entry name" value="FN3"/>
    <property type="match status" value="1"/>
</dbReference>
<evidence type="ECO:0000256" key="1">
    <source>
        <dbReference type="ARBA" id="ARBA00004167"/>
    </source>
</evidence>
<feature type="domain" description="Ig-like" evidence="7">
    <location>
        <begin position="452"/>
        <end position="511"/>
    </location>
</feature>
<evidence type="ECO:0000259" key="8">
    <source>
        <dbReference type="PROSITE" id="PS50853"/>
    </source>
</evidence>
<dbReference type="PROSITE" id="PS50853">
    <property type="entry name" value="FN3"/>
    <property type="match status" value="1"/>
</dbReference>
<keyword evidence="5" id="KW-1015">Disulfide bond</keyword>
<evidence type="ECO:0000256" key="5">
    <source>
        <dbReference type="ARBA" id="ARBA00023157"/>
    </source>
</evidence>
<dbReference type="RefSeq" id="XP_022256692.1">
    <property type="nucleotide sequence ID" value="XM_022400984.1"/>
</dbReference>
<sequence>MSRFTLDICVRCQQFTLCFITASILYTAVVRGKVALPCDISSPSTDDSAALILWYKDDSAQPIYTLDSRRGNVDQAHQSSGPQLENRAYFNMINRPAFLQLDPVKEEDAGEYRCRVDFHKARTVNTVITLKVIVPPREPLIVDENGQQLKGLVGPFNEGQSLTLTCSVTGGKPRPSLTWWRDYTLLDDNYTFCSDEIVENRIFIPELEREDFRVVLTCQASNNNITIPASTTVTLKLNLKPSSVEITSSQRPMSANREVKLTCVARGSRPPATLTWWKGSEKVDTSNGSVVTEGETTTSTFTFLPTVEDNGKYLACRAENTKIPGSGIEDSFNMEVRYSPKVSLRVTSNSKNGLQEGDDATFGCDIKANPWVYKIKWYFNGVELFGNSSLGVLISSQSMVVQNVKRRFRGLFSCSATNSEGLGTSDEIFLKVKYSPVCQPGQKLNYGAIHLETIQVQCKLDSDPNDITFYWRFNSSTKVTDNIPHSVSGNKYESTASYTIETDEDYGTLLCWGENKIGIQKDPCIFKVMHAEPPDPVENCSVFNRTTQQILIKCLEGFDGGLDQTFLVEVYKKESRALHSKVSSPVPVFPLNNLTPGSFYTLLVYAVNRRGRSSAVTLTTSTIRLAEKLTGEKAGMFVSSSILAVFIGATVALILLVLILIVVVKIRKKRILKVQQENDPANKPEASLKKTVSDVTEGPDIIPAKNMSMDIYLACYDNDPDQKFFQFHATPSSTRSYSTDGELLDITPSSSKGTIYMPEMSYRSPIHKSDIRSGNLTSPYASLCFFRLFT</sequence>
<gene>
    <name evidence="10" type="primary">LOC106472404</name>
</gene>
<dbReference type="PANTHER" id="PTHR23278:SF19">
    <property type="entry name" value="OBSCURIN"/>
    <property type="match status" value="1"/>
</dbReference>
<dbReference type="SMART" id="SM00409">
    <property type="entry name" value="IG"/>
    <property type="match status" value="4"/>
</dbReference>
<reference evidence="10" key="1">
    <citation type="submission" date="2025-08" db="UniProtKB">
        <authorList>
            <consortium name="RefSeq"/>
        </authorList>
    </citation>
    <scope>IDENTIFICATION</scope>
    <source>
        <tissue evidence="10">Muscle</tissue>
    </source>
</reference>
<evidence type="ECO:0000256" key="6">
    <source>
        <dbReference type="SAM" id="Phobius"/>
    </source>
</evidence>
<dbReference type="InterPro" id="IPR036116">
    <property type="entry name" value="FN3_sf"/>
</dbReference>
<evidence type="ECO:0000259" key="7">
    <source>
        <dbReference type="PROSITE" id="PS50835"/>
    </source>
</evidence>
<dbReference type="GeneID" id="106472404"/>